<evidence type="ECO:0000256" key="2">
    <source>
        <dbReference type="ARBA" id="ARBA00022741"/>
    </source>
</evidence>
<dbReference type="EC" id="2.3.1.-" evidence="6"/>
<dbReference type="Gene3D" id="3.40.50.720">
    <property type="entry name" value="NAD(P)-binding Rossmann-like Domain"/>
    <property type="match status" value="1"/>
</dbReference>
<dbReference type="GO" id="GO:0005524">
    <property type="term" value="F:ATP binding"/>
    <property type="evidence" value="ECO:0007669"/>
    <property type="project" value="UniProtKB-KW"/>
</dbReference>
<keyword evidence="3" id="KW-0067">ATP-binding</keyword>
<feature type="domain" description="ATP-grasp" evidence="4">
    <location>
        <begin position="674"/>
        <end position="877"/>
    </location>
</feature>
<dbReference type="GO" id="GO:0043758">
    <property type="term" value="F:acetate-CoA ligase (ADP-forming) activity"/>
    <property type="evidence" value="ECO:0007669"/>
    <property type="project" value="InterPro"/>
</dbReference>
<dbReference type="InterPro" id="IPR051538">
    <property type="entry name" value="Acyl-CoA_Synth/Transferase"/>
</dbReference>
<dbReference type="Pfam" id="PF13302">
    <property type="entry name" value="Acetyltransf_3"/>
    <property type="match status" value="1"/>
</dbReference>
<dbReference type="InterPro" id="IPR000182">
    <property type="entry name" value="GNAT_dom"/>
</dbReference>
<dbReference type="SMART" id="SM00881">
    <property type="entry name" value="CoA_binding"/>
    <property type="match status" value="1"/>
</dbReference>
<dbReference type="Gene3D" id="3.40.630.30">
    <property type="match status" value="1"/>
</dbReference>
<keyword evidence="6" id="KW-0012">Acyltransferase</keyword>
<dbReference type="Gene3D" id="3.30.1490.20">
    <property type="entry name" value="ATP-grasp fold, A domain"/>
    <property type="match status" value="1"/>
</dbReference>
<evidence type="ECO:0000313" key="6">
    <source>
        <dbReference type="EMBL" id="VAW02125.1"/>
    </source>
</evidence>
<dbReference type="SUPFAM" id="SSF52210">
    <property type="entry name" value="Succinyl-CoA synthetase domains"/>
    <property type="match status" value="2"/>
</dbReference>
<evidence type="ECO:0000256" key="1">
    <source>
        <dbReference type="ARBA" id="ARBA00022598"/>
    </source>
</evidence>
<name>A0A3B0S704_9ZZZZ</name>
<dbReference type="PROSITE" id="PS50975">
    <property type="entry name" value="ATP_GRASP"/>
    <property type="match status" value="1"/>
</dbReference>
<dbReference type="InterPro" id="IPR013815">
    <property type="entry name" value="ATP_grasp_subdomain_1"/>
</dbReference>
<dbReference type="SUPFAM" id="SSF51735">
    <property type="entry name" value="NAD(P)-binding Rossmann-fold domains"/>
    <property type="match status" value="1"/>
</dbReference>
<gene>
    <name evidence="6" type="ORF">MNBD_ACTINO01-1504</name>
</gene>
<reference evidence="6" key="1">
    <citation type="submission" date="2018-06" db="EMBL/GenBank/DDBJ databases">
        <authorList>
            <person name="Zhirakovskaya E."/>
        </authorList>
    </citation>
    <scope>NUCLEOTIDE SEQUENCE</scope>
</reference>
<keyword evidence="2" id="KW-0547">Nucleotide-binding</keyword>
<evidence type="ECO:0000259" key="5">
    <source>
        <dbReference type="PROSITE" id="PS51186"/>
    </source>
</evidence>
<evidence type="ECO:0000259" key="4">
    <source>
        <dbReference type="PROSITE" id="PS50975"/>
    </source>
</evidence>
<sequence length="893" mass="94914">MLKDGGTVRIRPIVPDDTDALAVFVQNMSTQSSYFRFFRVKRELDAEELVAFTDLDYRMNMAFVAIVDGELVGVGRYNAIPGDTVSAEIAFTVADAYQGMGIGTLLVFRISAYARALGIERFRAFLLADNHAMMRVFRNAGFPLTRDIDEGVYTVDIPTEESEAVMAAEGKAEQIATAASILPLFYPQSIAVIGASRNKASIGGRLFNNIINADFMGPVYPVNPKTAIVRSIPTYSSVKDIPGRVDLAFIVVPAPFVTDVVQECADKGVKGVVVISAGFSEVGETGASVERNLLEIARGAGMRMVGPNCMGLLNTDPAVNLDGQFGPIMPPKGNVAMSSQSGALGLAILDHAAQLGIGISTFISVGNKADVSGNDLLLFWEEDPNTDVILLYLESFGNARQFARIAPRIGAKKPIIAVKSGRTAAGARAASSHTGSLASLDTAVDALFTQAGVIRVNTLEELFHVASLLSTQPLPRGRNVGVITNAGGPAILAVDAIESHGLHVPKLSDELQAELRSFLSEDAAVANPIDMIAAAGPAEYHRAIQMMLASDEIDALIALFIPASYEGVADTATAIRRAAEESETGKTFLSVYLNSSGVPSELASTTAKFPIYSFPESAVMALRSAVEYAEWKEKPVGKLVRFDDIDRDGARAVVEAASAGVDHDGVWLDPDDVDAVLTAYGITIPRSVVVHSADAAVEFAEHLPTSVVLKVISPSAVHKSDVGGVVLDVSGREAVTEAYNQVTSVVQDAEGVLVQEFISGGHEILIGMVEDPNFGPLIVFGLGGIFVELIGDVAFRIHPLTDLDAREMITDVKSARLLEGYRGGDAGDIEAVIDALLRVSALIEDLPEVFEMDLNPVKVGTPGAGVRIVDARIKVRPVEGTWIPSRTDLPSRL</sequence>
<dbReference type="GO" id="GO:0016747">
    <property type="term" value="F:acyltransferase activity, transferring groups other than amino-acyl groups"/>
    <property type="evidence" value="ECO:0007669"/>
    <property type="project" value="InterPro"/>
</dbReference>
<dbReference type="Gene3D" id="3.30.470.20">
    <property type="entry name" value="ATP-grasp fold, B domain"/>
    <property type="match status" value="1"/>
</dbReference>
<keyword evidence="1" id="KW-0436">Ligase</keyword>
<dbReference type="SUPFAM" id="SSF55729">
    <property type="entry name" value="Acyl-CoA N-acyltransferases (Nat)"/>
    <property type="match status" value="1"/>
</dbReference>
<dbReference type="CDD" id="cd04301">
    <property type="entry name" value="NAT_SF"/>
    <property type="match status" value="1"/>
</dbReference>
<proteinExistence type="predicted"/>
<dbReference type="InterPro" id="IPR016102">
    <property type="entry name" value="Succinyl-CoA_synth-like"/>
</dbReference>
<dbReference type="InterPro" id="IPR011761">
    <property type="entry name" value="ATP-grasp"/>
</dbReference>
<dbReference type="InterPro" id="IPR036291">
    <property type="entry name" value="NAD(P)-bd_dom_sf"/>
</dbReference>
<dbReference type="Pfam" id="PF13607">
    <property type="entry name" value="Succ_CoA_lig"/>
    <property type="match status" value="1"/>
</dbReference>
<dbReference type="EMBL" id="UOEI01000320">
    <property type="protein sequence ID" value="VAW02125.1"/>
    <property type="molecule type" value="Genomic_DNA"/>
</dbReference>
<dbReference type="Pfam" id="PF13549">
    <property type="entry name" value="ATP-grasp_5"/>
    <property type="match status" value="1"/>
</dbReference>
<dbReference type="PROSITE" id="PS51186">
    <property type="entry name" value="GNAT"/>
    <property type="match status" value="1"/>
</dbReference>
<evidence type="ECO:0000256" key="3">
    <source>
        <dbReference type="ARBA" id="ARBA00022840"/>
    </source>
</evidence>
<dbReference type="SUPFAM" id="SSF56059">
    <property type="entry name" value="Glutathione synthetase ATP-binding domain-like"/>
    <property type="match status" value="1"/>
</dbReference>
<dbReference type="InterPro" id="IPR043938">
    <property type="entry name" value="Ligase_CoA_dom"/>
</dbReference>
<dbReference type="InterPro" id="IPR032875">
    <property type="entry name" value="Succ_CoA_lig_flav_dom"/>
</dbReference>
<dbReference type="AlphaFoldDB" id="A0A3B0S704"/>
<protein>
    <submittedName>
        <fullName evidence="6">Protein lysine acetyltransferase Pat</fullName>
        <ecNumber evidence="6">2.3.1.-</ecNumber>
    </submittedName>
</protein>
<dbReference type="InterPro" id="IPR016181">
    <property type="entry name" value="Acyl_CoA_acyltransferase"/>
</dbReference>
<organism evidence="6">
    <name type="scientific">hydrothermal vent metagenome</name>
    <dbReference type="NCBI Taxonomy" id="652676"/>
    <lineage>
        <taxon>unclassified sequences</taxon>
        <taxon>metagenomes</taxon>
        <taxon>ecological metagenomes</taxon>
    </lineage>
</organism>
<dbReference type="Gene3D" id="3.40.50.261">
    <property type="entry name" value="Succinyl-CoA synthetase domains"/>
    <property type="match status" value="2"/>
</dbReference>
<feature type="domain" description="N-acetyltransferase" evidence="5">
    <location>
        <begin position="8"/>
        <end position="158"/>
    </location>
</feature>
<keyword evidence="6" id="KW-0808">Transferase</keyword>
<dbReference type="Pfam" id="PF13380">
    <property type="entry name" value="CoA_binding_2"/>
    <property type="match status" value="1"/>
</dbReference>
<dbReference type="GO" id="GO:0046872">
    <property type="term" value="F:metal ion binding"/>
    <property type="evidence" value="ECO:0007669"/>
    <property type="project" value="InterPro"/>
</dbReference>
<accession>A0A3B0S704</accession>
<dbReference type="PANTHER" id="PTHR43334">
    <property type="entry name" value="ACETATE--COA LIGASE [ADP-FORMING]"/>
    <property type="match status" value="1"/>
</dbReference>
<dbReference type="Pfam" id="PF19045">
    <property type="entry name" value="Ligase_CoA_2"/>
    <property type="match status" value="1"/>
</dbReference>
<dbReference type="PANTHER" id="PTHR43334:SF1">
    <property type="entry name" value="3-HYDROXYPROPIONATE--COA LIGASE [ADP-FORMING]"/>
    <property type="match status" value="1"/>
</dbReference>
<dbReference type="InterPro" id="IPR003781">
    <property type="entry name" value="CoA-bd"/>
</dbReference>